<dbReference type="CDD" id="cd07067">
    <property type="entry name" value="HP_PGM_like"/>
    <property type="match status" value="1"/>
</dbReference>
<dbReference type="InterPro" id="IPR050275">
    <property type="entry name" value="PGM_Phosphatase"/>
</dbReference>
<dbReference type="PANTHER" id="PTHR48100:SF1">
    <property type="entry name" value="HISTIDINE PHOSPHATASE FAMILY PROTEIN-RELATED"/>
    <property type="match status" value="1"/>
</dbReference>
<dbReference type="KEGG" id="dez:DKM44_00045"/>
<feature type="active site" description="Proton donor/acceptor" evidence="1">
    <location>
        <position position="90"/>
    </location>
</feature>
<evidence type="ECO:0000256" key="2">
    <source>
        <dbReference type="PIRSR" id="PIRSR613078-2"/>
    </source>
</evidence>
<dbReference type="EMBL" id="CP029494">
    <property type="protein sequence ID" value="AWN21822.1"/>
    <property type="molecule type" value="Genomic_DNA"/>
</dbReference>
<dbReference type="PANTHER" id="PTHR48100">
    <property type="entry name" value="BROAD-SPECIFICITY PHOSPHATASE YOR283W-RELATED"/>
    <property type="match status" value="1"/>
</dbReference>
<evidence type="ECO:0000256" key="1">
    <source>
        <dbReference type="PIRSR" id="PIRSR613078-1"/>
    </source>
</evidence>
<name>A0A2Z3J9Z2_9DEIO</name>
<dbReference type="GO" id="GO:0005737">
    <property type="term" value="C:cytoplasm"/>
    <property type="evidence" value="ECO:0007669"/>
    <property type="project" value="TreeGrafter"/>
</dbReference>
<dbReference type="AlphaFoldDB" id="A0A2Z3J9Z2"/>
<evidence type="ECO:0000313" key="4">
    <source>
        <dbReference type="Proteomes" id="UP000245368"/>
    </source>
</evidence>
<dbReference type="Proteomes" id="UP000245368">
    <property type="component" value="Chromosome"/>
</dbReference>
<dbReference type="Pfam" id="PF00300">
    <property type="entry name" value="His_Phos_1"/>
    <property type="match status" value="1"/>
</dbReference>
<keyword evidence="4" id="KW-1185">Reference proteome</keyword>
<dbReference type="RefSeq" id="WP_109824356.1">
    <property type="nucleotide sequence ID" value="NZ_CP029494.1"/>
</dbReference>
<proteinExistence type="predicted"/>
<dbReference type="InterPro" id="IPR029033">
    <property type="entry name" value="His_PPase_superfam"/>
</dbReference>
<gene>
    <name evidence="3" type="ORF">DKM44_00045</name>
</gene>
<sequence>MSRGAENATLLLARHGRTAYNQAGRIQGRSVVPLDEVGVQEARHLAAHLQGLPQPPTQLWSSDLLRAEQTAGEVAARLNLPVRLDARLREQDFGEYEGRALSGLLETDPAFREAWTQDFSLLHPPGGERFADTAARLRHWFEDARPRQKSEVVLAVSHGLALHALLCELTGLNSGEARRRTLFHHANAAYTALTLDPASGRLLEYSAVQSGHLPVAATSSTS</sequence>
<dbReference type="Gene3D" id="3.40.50.1240">
    <property type="entry name" value="Phosphoglycerate mutase-like"/>
    <property type="match status" value="1"/>
</dbReference>
<organism evidence="3 4">
    <name type="scientific">Deinococcus irradiatisoli</name>
    <dbReference type="NCBI Taxonomy" id="2202254"/>
    <lineage>
        <taxon>Bacteria</taxon>
        <taxon>Thermotogati</taxon>
        <taxon>Deinococcota</taxon>
        <taxon>Deinococci</taxon>
        <taxon>Deinococcales</taxon>
        <taxon>Deinococcaceae</taxon>
        <taxon>Deinococcus</taxon>
    </lineage>
</organism>
<reference evidence="3 4" key="1">
    <citation type="submission" date="2018-05" db="EMBL/GenBank/DDBJ databases">
        <title>Complete Genome Sequence of Deinococcus sp. strain 17bor-2.</title>
        <authorList>
            <person name="Srinivasan S."/>
        </authorList>
    </citation>
    <scope>NUCLEOTIDE SEQUENCE [LARGE SCALE GENOMIC DNA]</scope>
    <source>
        <strain evidence="3 4">17bor-2</strain>
    </source>
</reference>
<protein>
    <submittedName>
        <fullName evidence="3">Histidine phosphatase family protein</fullName>
    </submittedName>
</protein>
<accession>A0A2Z3J9Z2</accession>
<dbReference type="SMART" id="SM00855">
    <property type="entry name" value="PGAM"/>
    <property type="match status" value="1"/>
</dbReference>
<dbReference type="OrthoDB" id="64342at2"/>
<feature type="binding site" evidence="2">
    <location>
        <position position="66"/>
    </location>
    <ligand>
        <name>substrate</name>
    </ligand>
</feature>
<dbReference type="InterPro" id="IPR013078">
    <property type="entry name" value="His_Pase_superF_clade-1"/>
</dbReference>
<feature type="binding site" evidence="2">
    <location>
        <begin position="14"/>
        <end position="21"/>
    </location>
    <ligand>
        <name>substrate</name>
    </ligand>
</feature>
<evidence type="ECO:0000313" key="3">
    <source>
        <dbReference type="EMBL" id="AWN21822.1"/>
    </source>
</evidence>
<feature type="active site" description="Tele-phosphohistidine intermediate" evidence="1">
    <location>
        <position position="15"/>
    </location>
</feature>
<dbReference type="GO" id="GO:0016791">
    <property type="term" value="F:phosphatase activity"/>
    <property type="evidence" value="ECO:0007669"/>
    <property type="project" value="TreeGrafter"/>
</dbReference>
<dbReference type="SUPFAM" id="SSF53254">
    <property type="entry name" value="Phosphoglycerate mutase-like"/>
    <property type="match status" value="1"/>
</dbReference>